<feature type="compositionally biased region" description="Basic and acidic residues" evidence="1">
    <location>
        <begin position="1"/>
        <end position="10"/>
    </location>
</feature>
<feature type="compositionally biased region" description="Basic and acidic residues" evidence="1">
    <location>
        <begin position="29"/>
        <end position="38"/>
    </location>
</feature>
<evidence type="ECO:0000313" key="2">
    <source>
        <dbReference type="EMBL" id="CAA9565751.1"/>
    </source>
</evidence>
<name>A0A6J4V0P7_9BACT</name>
<keyword evidence="2" id="KW-0687">Ribonucleoprotein</keyword>
<proteinExistence type="predicted"/>
<dbReference type="AlphaFoldDB" id="A0A6J4V0P7"/>
<accession>A0A6J4V0P7</accession>
<feature type="non-terminal residue" evidence="2">
    <location>
        <position position="89"/>
    </location>
</feature>
<sequence>GVAEGPEGRHHLGLPDPRVRYRLAGSPDRAPDRAHQRSDGPPSPAPAGPSLPPGPVEAGGSSTSAPRLPQRQGHRALPGDDPTSRSPTV</sequence>
<reference evidence="2" key="1">
    <citation type="submission" date="2020-02" db="EMBL/GenBank/DDBJ databases">
        <authorList>
            <person name="Meier V. D."/>
        </authorList>
    </citation>
    <scope>NUCLEOTIDE SEQUENCE</scope>
    <source>
        <strain evidence="2">AVDCRST_MAG70</strain>
    </source>
</reference>
<feature type="non-terminal residue" evidence="2">
    <location>
        <position position="1"/>
    </location>
</feature>
<gene>
    <name evidence="2" type="ORF">AVDCRST_MAG70-2025</name>
</gene>
<dbReference type="EMBL" id="CADCWH010000325">
    <property type="protein sequence ID" value="CAA9565751.1"/>
    <property type="molecule type" value="Genomic_DNA"/>
</dbReference>
<protein>
    <submittedName>
        <fullName evidence="2">SSU ribosomal protein S15p (S13e)</fullName>
    </submittedName>
</protein>
<evidence type="ECO:0000256" key="1">
    <source>
        <dbReference type="SAM" id="MobiDB-lite"/>
    </source>
</evidence>
<feature type="region of interest" description="Disordered" evidence="1">
    <location>
        <begin position="1"/>
        <end position="89"/>
    </location>
</feature>
<feature type="compositionally biased region" description="Pro residues" evidence="1">
    <location>
        <begin position="41"/>
        <end position="55"/>
    </location>
</feature>
<dbReference type="GO" id="GO:0005840">
    <property type="term" value="C:ribosome"/>
    <property type="evidence" value="ECO:0007669"/>
    <property type="project" value="UniProtKB-KW"/>
</dbReference>
<organism evidence="2">
    <name type="scientific">uncultured Thermomicrobiales bacterium</name>
    <dbReference type="NCBI Taxonomy" id="1645740"/>
    <lineage>
        <taxon>Bacteria</taxon>
        <taxon>Pseudomonadati</taxon>
        <taxon>Thermomicrobiota</taxon>
        <taxon>Thermomicrobia</taxon>
        <taxon>Thermomicrobiales</taxon>
        <taxon>environmental samples</taxon>
    </lineage>
</organism>
<keyword evidence="2" id="KW-0689">Ribosomal protein</keyword>